<sequence length="39" mass="4148">MMNNPAVGDHFCTHESGAERLAIRRNAVLHTPAIGASTT</sequence>
<name>A0A4Y1ZIJ9_9BACL</name>
<dbReference type="EMBL" id="BEXB01000078">
    <property type="protein sequence ID" value="GAY79022.1"/>
    <property type="molecule type" value="Genomic_DNA"/>
</dbReference>
<reference evidence="1 2" key="1">
    <citation type="submission" date="2017-11" db="EMBL/GenBank/DDBJ databases">
        <title>Draft Genome Sequence of Sporolactobacillus inulinus NBRC 111894 Isolated from Koso, a Japanese Sugar-Vegetable Fermented Beverage.</title>
        <authorList>
            <person name="Chiou T.Y."/>
            <person name="Oshima K."/>
            <person name="Suda W."/>
            <person name="Hattori M."/>
            <person name="Takahashi T."/>
        </authorList>
    </citation>
    <scope>NUCLEOTIDE SEQUENCE [LARGE SCALE GENOMIC DNA]</scope>
    <source>
        <strain evidence="1 2">NBRC111894</strain>
    </source>
</reference>
<evidence type="ECO:0000313" key="2">
    <source>
        <dbReference type="Proteomes" id="UP000319716"/>
    </source>
</evidence>
<comment type="caution">
    <text evidence="1">The sequence shown here is derived from an EMBL/GenBank/DDBJ whole genome shotgun (WGS) entry which is preliminary data.</text>
</comment>
<proteinExistence type="predicted"/>
<dbReference type="AlphaFoldDB" id="A0A4Y1ZIJ9"/>
<dbReference type="Proteomes" id="UP000319716">
    <property type="component" value="Unassembled WGS sequence"/>
</dbReference>
<gene>
    <name evidence="1" type="ORF">NBRC111894_4576</name>
</gene>
<accession>A0A4Y1ZIJ9</accession>
<protein>
    <submittedName>
        <fullName evidence="1">Uncharacterized protein</fullName>
    </submittedName>
</protein>
<evidence type="ECO:0000313" key="1">
    <source>
        <dbReference type="EMBL" id="GAY79022.1"/>
    </source>
</evidence>
<organism evidence="1 2">
    <name type="scientific">Sporolactobacillus inulinus</name>
    <dbReference type="NCBI Taxonomy" id="2078"/>
    <lineage>
        <taxon>Bacteria</taxon>
        <taxon>Bacillati</taxon>
        <taxon>Bacillota</taxon>
        <taxon>Bacilli</taxon>
        <taxon>Bacillales</taxon>
        <taxon>Sporolactobacillaceae</taxon>
        <taxon>Sporolactobacillus</taxon>
    </lineage>
</organism>